<dbReference type="PROSITE" id="PS51257">
    <property type="entry name" value="PROKAR_LIPOPROTEIN"/>
    <property type="match status" value="1"/>
</dbReference>
<proteinExistence type="predicted"/>
<reference evidence="1" key="1">
    <citation type="journal article" date="2014" name="Int. J. Syst. Evol. Microbiol.">
        <title>Complete genome sequence of Corynebacterium casei LMG S-19264T (=DSM 44701T), isolated from a smear-ripened cheese.</title>
        <authorList>
            <consortium name="US DOE Joint Genome Institute (JGI-PGF)"/>
            <person name="Walter F."/>
            <person name="Albersmeier A."/>
            <person name="Kalinowski J."/>
            <person name="Ruckert C."/>
        </authorList>
    </citation>
    <scope>NUCLEOTIDE SEQUENCE</scope>
    <source>
        <strain evidence="1">JCM 4386</strain>
    </source>
</reference>
<name>A0A918GAG6_9ACTN</name>
<reference evidence="1" key="2">
    <citation type="submission" date="2020-09" db="EMBL/GenBank/DDBJ databases">
        <authorList>
            <person name="Sun Q."/>
            <person name="Ohkuma M."/>
        </authorList>
    </citation>
    <scope>NUCLEOTIDE SEQUENCE</scope>
    <source>
        <strain evidence="1">JCM 4386</strain>
    </source>
</reference>
<keyword evidence="2" id="KW-1185">Reference proteome</keyword>
<protein>
    <recommendedName>
        <fullName evidence="3">Lipoprotein</fullName>
    </recommendedName>
</protein>
<evidence type="ECO:0008006" key="3">
    <source>
        <dbReference type="Google" id="ProtNLM"/>
    </source>
</evidence>
<dbReference type="EMBL" id="BMTL01000048">
    <property type="protein sequence ID" value="GGS26066.1"/>
    <property type="molecule type" value="Genomic_DNA"/>
</dbReference>
<organism evidence="1 2">
    <name type="scientific">Streptomyces humidus</name>
    <dbReference type="NCBI Taxonomy" id="52259"/>
    <lineage>
        <taxon>Bacteria</taxon>
        <taxon>Bacillati</taxon>
        <taxon>Actinomycetota</taxon>
        <taxon>Actinomycetes</taxon>
        <taxon>Kitasatosporales</taxon>
        <taxon>Streptomycetaceae</taxon>
        <taxon>Streptomyces</taxon>
    </lineage>
</organism>
<gene>
    <name evidence="1" type="ORF">GCM10010269_75840</name>
</gene>
<comment type="caution">
    <text evidence="1">The sequence shown here is derived from an EMBL/GenBank/DDBJ whole genome shotgun (WGS) entry which is preliminary data.</text>
</comment>
<sequence>MSFWRTKSPQLRKRISIGTGSLIVLSTLVLTTGCSSTQGSENPLDYEPKSRSTETVQAEISELSSRLFDVMSIKSKVTKPGPDVQPCDSDDANSGKVYRIRHPWSAYGAGNDAMEKGMANLRQGLPKQGWKIEKVGNDGSSNKNMQILAVHEKTLSQAEITWLKGLDGHEPLIEVSLYSRCFRSTNDSEQG</sequence>
<dbReference type="Proteomes" id="UP000606194">
    <property type="component" value="Unassembled WGS sequence"/>
</dbReference>
<evidence type="ECO:0000313" key="2">
    <source>
        <dbReference type="Proteomes" id="UP000606194"/>
    </source>
</evidence>
<dbReference type="AlphaFoldDB" id="A0A918GAG6"/>
<accession>A0A918GAG6</accession>
<evidence type="ECO:0000313" key="1">
    <source>
        <dbReference type="EMBL" id="GGS26066.1"/>
    </source>
</evidence>